<proteinExistence type="predicted"/>
<feature type="region of interest" description="Disordered" evidence="4">
    <location>
        <begin position="542"/>
        <end position="564"/>
    </location>
</feature>
<evidence type="ECO:0000256" key="1">
    <source>
        <dbReference type="ARBA" id="ARBA00022723"/>
    </source>
</evidence>
<feature type="domain" description="BED-type" evidence="5">
    <location>
        <begin position="568"/>
        <end position="604"/>
    </location>
</feature>
<dbReference type="OrthoDB" id="5837245at2759"/>
<keyword evidence="2" id="KW-0863">Zinc-finger</keyword>
<dbReference type="EMBL" id="UYYF01000764">
    <property type="protein sequence ID" value="VDM99074.1"/>
    <property type="molecule type" value="Genomic_DNA"/>
</dbReference>
<keyword evidence="3" id="KW-0862">Zinc</keyword>
<protein>
    <submittedName>
        <fullName evidence="8">BED-type domain-containing protein</fullName>
    </submittedName>
</protein>
<accession>A0A0N5CRN3</accession>
<keyword evidence="7" id="KW-1185">Reference proteome</keyword>
<dbReference type="GO" id="GO:0003677">
    <property type="term" value="F:DNA binding"/>
    <property type="evidence" value="ECO:0007669"/>
    <property type="project" value="InterPro"/>
</dbReference>
<reference evidence="6 7" key="2">
    <citation type="submission" date="2018-11" db="EMBL/GenBank/DDBJ databases">
        <authorList>
            <consortium name="Pathogen Informatics"/>
        </authorList>
    </citation>
    <scope>NUCLEOTIDE SEQUENCE [LARGE SCALE GENOMIC DNA]</scope>
</reference>
<keyword evidence="1" id="KW-0479">Metal-binding</keyword>
<feature type="region of interest" description="Disordered" evidence="4">
    <location>
        <begin position="675"/>
        <end position="694"/>
    </location>
</feature>
<evidence type="ECO:0000313" key="8">
    <source>
        <dbReference type="WBParaSite" id="TCLT_0000288301-mRNA-1"/>
    </source>
</evidence>
<dbReference type="GO" id="GO:0008270">
    <property type="term" value="F:zinc ion binding"/>
    <property type="evidence" value="ECO:0007669"/>
    <property type="project" value="UniProtKB-KW"/>
</dbReference>
<evidence type="ECO:0000313" key="7">
    <source>
        <dbReference type="Proteomes" id="UP000276776"/>
    </source>
</evidence>
<evidence type="ECO:0000256" key="3">
    <source>
        <dbReference type="ARBA" id="ARBA00022833"/>
    </source>
</evidence>
<evidence type="ECO:0000259" key="5">
    <source>
        <dbReference type="Pfam" id="PF02892"/>
    </source>
</evidence>
<feature type="compositionally biased region" description="Polar residues" evidence="4">
    <location>
        <begin position="229"/>
        <end position="242"/>
    </location>
</feature>
<sequence>MNTYLFNDIKDELLGKESNVAEATATANTLADISTLIAQQSKNYGTIMEGTEPAEKRSRRGRVAEHPCWELVQRVDEHNCMICRICSKVVKCLNTRNAMQHFSSCHPQISFQFFFQIAVELDQSWQMKLQLKADFNRMSTETSLFHRNMWKRRGRAAEHPSWRYFCRINRKSSNCKLCGVHVAYACSGNLMKHLKSRHLTEFAITQREWEEILKRKKQLCELRLKVNANGSGSEEQSPSNFLSYDYDEDEQNEGLDGGNGLEEEEDGKLLDSLIILLLDVIYLGNIELLEQNNSNSDNGAISNDPQVKLDSFADQALSDQQDTALLDDAKVTDVSETANRILQSIAFSSNPPQITSPSLQPKGSWLNHTSFALKNDAFRRRISFFGYLYLVNGLAEDLASFPLHKSLLCMRQIRKYMDEKLIGLEGSIQNSEVDTNEPEKALDVETLSTANTLVDISAIISQQFNNCTENPDDGIVRNLDHPCWDYMHKSDDPDTMICRICTQGVKSDGTQKVMEHFLTCHPQIAAELEQSWQLKSQLKMPVNRSADDPLPAKESSERRSGHGTEHPCWRYFTRNRKSADCRLCGTHVAYACSGNLMRHLRSRHVSESVITQREWEEIQKRKKQLCELRLMASANACGSEEQAVSNSVIYTYGDEEHDSGMAGVGEEYVVSGNNEHDEQRYRKEGSSSSSGKPSISCFSISKHFSASDIKLNGGGLDSASRNSQSFVNSHNLSLEPSEFYSKCIFQKHQQNSLLLVSSGRFRYSSHGRSTAFHKRISSFIGGLAEELASFPMQKSLICMRKIRKFMDEQLLELDDIGQSFDDDPGI</sequence>
<evidence type="ECO:0000313" key="6">
    <source>
        <dbReference type="EMBL" id="VDM99074.1"/>
    </source>
</evidence>
<dbReference type="AlphaFoldDB" id="A0A0N5CRN3"/>
<dbReference type="OMA" id="FNNCTEN"/>
<dbReference type="WBParaSite" id="TCLT_0000288301-mRNA-1">
    <property type="protein sequence ID" value="TCLT_0000288301-mRNA-1"/>
    <property type="gene ID" value="TCLT_0000288301"/>
</dbReference>
<evidence type="ECO:0000256" key="2">
    <source>
        <dbReference type="ARBA" id="ARBA00022771"/>
    </source>
</evidence>
<dbReference type="SUPFAM" id="SSF57667">
    <property type="entry name" value="beta-beta-alpha zinc fingers"/>
    <property type="match status" value="1"/>
</dbReference>
<evidence type="ECO:0000256" key="4">
    <source>
        <dbReference type="SAM" id="MobiDB-lite"/>
    </source>
</evidence>
<dbReference type="InterPro" id="IPR036236">
    <property type="entry name" value="Znf_C2H2_sf"/>
</dbReference>
<reference evidence="8" key="1">
    <citation type="submission" date="2017-02" db="UniProtKB">
        <authorList>
            <consortium name="WormBaseParasite"/>
        </authorList>
    </citation>
    <scope>IDENTIFICATION</scope>
</reference>
<organism evidence="8">
    <name type="scientific">Thelazia callipaeda</name>
    <name type="common">Oriental eyeworm</name>
    <name type="synonym">Parasitic nematode</name>
    <dbReference type="NCBI Taxonomy" id="103827"/>
    <lineage>
        <taxon>Eukaryota</taxon>
        <taxon>Metazoa</taxon>
        <taxon>Ecdysozoa</taxon>
        <taxon>Nematoda</taxon>
        <taxon>Chromadorea</taxon>
        <taxon>Rhabditida</taxon>
        <taxon>Spirurina</taxon>
        <taxon>Spiruromorpha</taxon>
        <taxon>Thelazioidea</taxon>
        <taxon>Thelaziidae</taxon>
        <taxon>Thelazia</taxon>
    </lineage>
</organism>
<gene>
    <name evidence="6" type="ORF">TCLT_LOCUS2884</name>
</gene>
<feature type="compositionally biased region" description="Basic and acidic residues" evidence="4">
    <location>
        <begin position="545"/>
        <end position="564"/>
    </location>
</feature>
<feature type="region of interest" description="Disordered" evidence="4">
    <location>
        <begin position="229"/>
        <end position="263"/>
    </location>
</feature>
<name>A0A0N5CRN3_THECL</name>
<dbReference type="InterPro" id="IPR003656">
    <property type="entry name" value="Znf_BED"/>
</dbReference>
<dbReference type="Pfam" id="PF02892">
    <property type="entry name" value="zf-BED"/>
    <property type="match status" value="1"/>
</dbReference>
<feature type="compositionally biased region" description="Basic and acidic residues" evidence="4">
    <location>
        <begin position="675"/>
        <end position="685"/>
    </location>
</feature>
<dbReference type="Proteomes" id="UP000276776">
    <property type="component" value="Unassembled WGS sequence"/>
</dbReference>
<dbReference type="STRING" id="103827.A0A0N5CRN3"/>